<reference evidence="4 5" key="1">
    <citation type="submission" date="2015-03" db="EMBL/GenBank/DDBJ databases">
        <title>Genomics and transcriptomics of the oil-accumulating basidiomycete yeast T. oleaginosus allow insights into substrate utilization and the diverse evolutionary trajectories of mating systems in fungi.</title>
        <authorList>
            <consortium name="DOE Joint Genome Institute"/>
            <person name="Kourist R."/>
            <person name="Kracht O."/>
            <person name="Bracharz F."/>
            <person name="Lipzen A."/>
            <person name="Nolan M."/>
            <person name="Ohm R."/>
            <person name="Grigoriev I."/>
            <person name="Sun S."/>
            <person name="Heitman J."/>
            <person name="Bruck T."/>
            <person name="Nowrousian M."/>
        </authorList>
    </citation>
    <scope>NUCLEOTIDE SEQUENCE [LARGE SCALE GENOMIC DNA]</scope>
    <source>
        <strain evidence="4 5">IBC0246</strain>
    </source>
</reference>
<dbReference type="PANTHER" id="PTHR13134">
    <property type="entry name" value="TRAFFICKING PROTEIN PARTICLE COMPLEX SUBUNIT 13"/>
    <property type="match status" value="1"/>
</dbReference>
<evidence type="ECO:0000313" key="5">
    <source>
        <dbReference type="Proteomes" id="UP000053611"/>
    </source>
</evidence>
<feature type="compositionally biased region" description="Low complexity" evidence="1">
    <location>
        <begin position="59"/>
        <end position="75"/>
    </location>
</feature>
<feature type="domain" description="Trafficking protein particle complex subunit 13 middle" evidence="3">
    <location>
        <begin position="229"/>
        <end position="376"/>
    </location>
</feature>
<feature type="region of interest" description="Disordered" evidence="1">
    <location>
        <begin position="512"/>
        <end position="546"/>
    </location>
</feature>
<sequence>MDLPLRLEVKRLTPLPLLPSRDGDIHLSPTSNYPAPHGAALLGETLRVSVSLRNVTGVPFPTSPRHSPSPRLSPALGPPSPSLASPPLARTRSGTLSSRSRSGTLSAEGRSRSGTLSSRSRSGSAAAPQGFDVRGVKMMLEVQSPNARTRLGEAVHGGRAAGTDPASAENRPWDDLPRLAPGEGVDLDVEHDVVELGAHILIASVAWETEDGRRTFQRFLKFNVTAPLAIKTRVHLPANANTALDAARRNAVYLEVLMQNVSPSPMEFRSVVLQPTTGLQVRALGGSSPEDIKAIDASLLPPGDAPPTPPAEPLLSGDTTQRLFALTPVDDDAEVSSFPPQYAPGTVLPLGRLDIAWVAGGEPGRFTTSTLNRRTPAQPPSRPTSAIGSARNSLSARSFEFDLTVAGERCAPAESDIPLTLRVGVRAPPGPAPPPLRIGVQLLSPITAPAPAPVAVSVVPPSRTGTPRPASPAPSVSSGLERELRRPFSPLRDTPSRPMTPVSAQLRHAAVAHISSPSPAPSPVPPSAPAPPQASFPPLPTLERPPQPLAKRLTTATLTPAAGTHAPSVPTGAAVRLGPSLVVPEPKEWSAVRERPGTNYAAEAPGGGASRWEAVYDVPVTWLALEEGLVELGGARVLMMDSESVGREWESLGDVWVEA</sequence>
<dbReference type="EMBL" id="KQ087188">
    <property type="protein sequence ID" value="KLT44257.1"/>
    <property type="molecule type" value="Genomic_DNA"/>
</dbReference>
<dbReference type="Proteomes" id="UP000053611">
    <property type="component" value="Unassembled WGS sequence"/>
</dbReference>
<evidence type="ECO:0000313" key="4">
    <source>
        <dbReference type="EMBL" id="KLT44257.1"/>
    </source>
</evidence>
<dbReference type="AlphaFoldDB" id="A0A0J0XT52"/>
<protein>
    <recommendedName>
        <fullName evidence="6">DUF974-domain-containing protein</fullName>
    </recommendedName>
</protein>
<organism evidence="4 5">
    <name type="scientific">Cutaneotrichosporon oleaginosum</name>
    <dbReference type="NCBI Taxonomy" id="879819"/>
    <lineage>
        <taxon>Eukaryota</taxon>
        <taxon>Fungi</taxon>
        <taxon>Dikarya</taxon>
        <taxon>Basidiomycota</taxon>
        <taxon>Agaricomycotina</taxon>
        <taxon>Tremellomycetes</taxon>
        <taxon>Trichosporonales</taxon>
        <taxon>Trichosporonaceae</taxon>
        <taxon>Cutaneotrichosporon</taxon>
    </lineage>
</organism>
<dbReference type="InterPro" id="IPR010378">
    <property type="entry name" value="TRAPPC13"/>
</dbReference>
<dbReference type="PANTHER" id="PTHR13134:SF3">
    <property type="entry name" value="TRAFFICKING PROTEIN PARTICLE COMPLEX SUBUNIT 13"/>
    <property type="match status" value="1"/>
</dbReference>
<dbReference type="InterPro" id="IPR055429">
    <property type="entry name" value="TRAPPC13_M"/>
</dbReference>
<gene>
    <name evidence="4" type="ORF">CC85DRAFT_300681</name>
</gene>
<accession>A0A0J0XT52</accession>
<feature type="compositionally biased region" description="Polar residues" evidence="1">
    <location>
        <begin position="366"/>
        <end position="375"/>
    </location>
</feature>
<dbReference type="Pfam" id="PF06159">
    <property type="entry name" value="TRAPPC13_N"/>
    <property type="match status" value="1"/>
</dbReference>
<dbReference type="GO" id="GO:1990072">
    <property type="term" value="C:TRAPPIII protein complex"/>
    <property type="evidence" value="ECO:0007669"/>
    <property type="project" value="TreeGrafter"/>
</dbReference>
<proteinExistence type="predicted"/>
<dbReference type="RefSeq" id="XP_018280748.1">
    <property type="nucleotide sequence ID" value="XM_018425229.1"/>
</dbReference>
<dbReference type="STRING" id="879819.A0A0J0XT52"/>
<feature type="region of interest" description="Disordered" evidence="1">
    <location>
        <begin position="366"/>
        <end position="391"/>
    </location>
</feature>
<feature type="domain" description="Trafficking protein particle complex subunit 13 N-terminal" evidence="2">
    <location>
        <begin position="132"/>
        <end position="224"/>
    </location>
</feature>
<dbReference type="Pfam" id="PF23647">
    <property type="entry name" value="TRAPPC13_M"/>
    <property type="match status" value="1"/>
</dbReference>
<evidence type="ECO:0000259" key="2">
    <source>
        <dbReference type="Pfam" id="PF06159"/>
    </source>
</evidence>
<feature type="region of interest" description="Disordered" evidence="1">
    <location>
        <begin position="457"/>
        <end position="500"/>
    </location>
</feature>
<feature type="region of interest" description="Disordered" evidence="1">
    <location>
        <begin position="58"/>
        <end position="130"/>
    </location>
</feature>
<dbReference type="OrthoDB" id="10250284at2759"/>
<evidence type="ECO:0000259" key="3">
    <source>
        <dbReference type="Pfam" id="PF23647"/>
    </source>
</evidence>
<keyword evidence="5" id="KW-1185">Reference proteome</keyword>
<dbReference type="GeneID" id="28985832"/>
<dbReference type="InterPro" id="IPR055427">
    <property type="entry name" value="TRAPPC13_N"/>
</dbReference>
<feature type="compositionally biased region" description="Pro residues" evidence="1">
    <location>
        <begin position="518"/>
        <end position="546"/>
    </location>
</feature>
<feature type="region of interest" description="Disordered" evidence="1">
    <location>
        <begin position="151"/>
        <end position="175"/>
    </location>
</feature>
<name>A0A0J0XT52_9TREE</name>
<evidence type="ECO:0000256" key="1">
    <source>
        <dbReference type="SAM" id="MobiDB-lite"/>
    </source>
</evidence>
<evidence type="ECO:0008006" key="6">
    <source>
        <dbReference type="Google" id="ProtNLM"/>
    </source>
</evidence>
<feature type="compositionally biased region" description="Low complexity" evidence="1">
    <location>
        <begin position="82"/>
        <end position="127"/>
    </location>
</feature>